<proteinExistence type="inferred from homology"/>
<feature type="transmembrane region" description="Helical" evidence="6">
    <location>
        <begin position="159"/>
        <end position="177"/>
    </location>
</feature>
<protein>
    <submittedName>
        <fullName evidence="7">Modulator of FtsH protease YccA</fullName>
    </submittedName>
</protein>
<dbReference type="PANTHER" id="PTHR23291">
    <property type="entry name" value="BAX INHIBITOR-RELATED"/>
    <property type="match status" value="1"/>
</dbReference>
<accession>A0A517QSR5</accession>
<keyword evidence="3 6" id="KW-0812">Transmembrane</keyword>
<evidence type="ECO:0000313" key="7">
    <source>
        <dbReference type="EMBL" id="QDT34670.1"/>
    </source>
</evidence>
<sequence length="240" mass="26594">MNYPADNYSMDYGQQDLFVADAAQEERVTFIRRTYAHVAGAVAFFVVLLSIILNTPSIVQPLTNLMLGNWWIVLIVFFIASTAAHRMAATGANPGLQYAGLAFYALAQAVIFAPFLYLIQRQMGGDVIMQSAIFTLMIFGGLTTFVLVTKSDFSFMRNILVMGGFAAMALIVVSLFTSITLGTWFSGAMILLMSGFILWETSNVLHHYRTDQYVAASLAIFSSLATLFWYVLRFTAAFND</sequence>
<evidence type="ECO:0000256" key="2">
    <source>
        <dbReference type="ARBA" id="ARBA00010350"/>
    </source>
</evidence>
<evidence type="ECO:0000256" key="3">
    <source>
        <dbReference type="ARBA" id="ARBA00022692"/>
    </source>
</evidence>
<feature type="transmembrane region" description="Helical" evidence="6">
    <location>
        <begin position="213"/>
        <end position="232"/>
    </location>
</feature>
<name>A0A517QSR5_9PLAN</name>
<dbReference type="GO" id="GO:0005886">
    <property type="term" value="C:plasma membrane"/>
    <property type="evidence" value="ECO:0007669"/>
    <property type="project" value="TreeGrafter"/>
</dbReference>
<comment type="similarity">
    <text evidence="2 6">Belongs to the BI1 family.</text>
</comment>
<evidence type="ECO:0000256" key="1">
    <source>
        <dbReference type="ARBA" id="ARBA00004141"/>
    </source>
</evidence>
<dbReference type="EMBL" id="CP036267">
    <property type="protein sequence ID" value="QDT34670.1"/>
    <property type="molecule type" value="Genomic_DNA"/>
</dbReference>
<keyword evidence="7" id="KW-0645">Protease</keyword>
<dbReference type="OrthoDB" id="5177430at2"/>
<evidence type="ECO:0000256" key="5">
    <source>
        <dbReference type="ARBA" id="ARBA00023136"/>
    </source>
</evidence>
<evidence type="ECO:0000256" key="6">
    <source>
        <dbReference type="RuleBase" id="RU004379"/>
    </source>
</evidence>
<feature type="transmembrane region" description="Helical" evidence="6">
    <location>
        <begin position="34"/>
        <end position="53"/>
    </location>
</feature>
<keyword evidence="5 6" id="KW-0472">Membrane</keyword>
<comment type="subcellular location">
    <subcellularLocation>
        <location evidence="1">Membrane</location>
        <topology evidence="1">Multi-pass membrane protein</topology>
    </subcellularLocation>
</comment>
<feature type="transmembrane region" description="Helical" evidence="6">
    <location>
        <begin position="183"/>
        <end position="201"/>
    </location>
</feature>
<dbReference type="AlphaFoldDB" id="A0A517QSR5"/>
<dbReference type="RefSeq" id="WP_145202978.1">
    <property type="nucleotide sequence ID" value="NZ_CP036267.1"/>
</dbReference>
<keyword evidence="7" id="KW-0378">Hydrolase</keyword>
<keyword evidence="8" id="KW-1185">Reference proteome</keyword>
<evidence type="ECO:0000313" key="8">
    <source>
        <dbReference type="Proteomes" id="UP000315724"/>
    </source>
</evidence>
<dbReference type="GO" id="GO:0008233">
    <property type="term" value="F:peptidase activity"/>
    <property type="evidence" value="ECO:0007669"/>
    <property type="project" value="UniProtKB-KW"/>
</dbReference>
<dbReference type="GO" id="GO:0006508">
    <property type="term" value="P:proteolysis"/>
    <property type="evidence" value="ECO:0007669"/>
    <property type="project" value="UniProtKB-KW"/>
</dbReference>
<dbReference type="KEGG" id="tpol:Mal48_39380"/>
<dbReference type="Proteomes" id="UP000315724">
    <property type="component" value="Chromosome"/>
</dbReference>
<feature type="transmembrane region" description="Helical" evidence="6">
    <location>
        <begin position="128"/>
        <end position="147"/>
    </location>
</feature>
<organism evidence="7 8">
    <name type="scientific">Thalassoglobus polymorphus</name>
    <dbReference type="NCBI Taxonomy" id="2527994"/>
    <lineage>
        <taxon>Bacteria</taxon>
        <taxon>Pseudomonadati</taxon>
        <taxon>Planctomycetota</taxon>
        <taxon>Planctomycetia</taxon>
        <taxon>Planctomycetales</taxon>
        <taxon>Planctomycetaceae</taxon>
        <taxon>Thalassoglobus</taxon>
    </lineage>
</organism>
<dbReference type="PANTHER" id="PTHR23291:SF50">
    <property type="entry name" value="PROTEIN LIFEGUARD 4"/>
    <property type="match status" value="1"/>
</dbReference>
<feature type="transmembrane region" description="Helical" evidence="6">
    <location>
        <begin position="96"/>
        <end position="116"/>
    </location>
</feature>
<feature type="transmembrane region" description="Helical" evidence="6">
    <location>
        <begin position="65"/>
        <end position="84"/>
    </location>
</feature>
<keyword evidence="4 6" id="KW-1133">Transmembrane helix</keyword>
<dbReference type="Pfam" id="PF01027">
    <property type="entry name" value="Bax1-I"/>
    <property type="match status" value="1"/>
</dbReference>
<reference evidence="7 8" key="1">
    <citation type="submission" date="2019-02" db="EMBL/GenBank/DDBJ databases">
        <title>Deep-cultivation of Planctomycetes and their phenomic and genomic characterization uncovers novel biology.</title>
        <authorList>
            <person name="Wiegand S."/>
            <person name="Jogler M."/>
            <person name="Boedeker C."/>
            <person name="Pinto D."/>
            <person name="Vollmers J."/>
            <person name="Rivas-Marin E."/>
            <person name="Kohn T."/>
            <person name="Peeters S.H."/>
            <person name="Heuer A."/>
            <person name="Rast P."/>
            <person name="Oberbeckmann S."/>
            <person name="Bunk B."/>
            <person name="Jeske O."/>
            <person name="Meyerdierks A."/>
            <person name="Storesund J.E."/>
            <person name="Kallscheuer N."/>
            <person name="Luecker S."/>
            <person name="Lage O.M."/>
            <person name="Pohl T."/>
            <person name="Merkel B.J."/>
            <person name="Hornburger P."/>
            <person name="Mueller R.-W."/>
            <person name="Bruemmer F."/>
            <person name="Labrenz M."/>
            <person name="Spormann A.M."/>
            <person name="Op den Camp H."/>
            <person name="Overmann J."/>
            <person name="Amann R."/>
            <person name="Jetten M.S.M."/>
            <person name="Mascher T."/>
            <person name="Medema M.H."/>
            <person name="Devos D.P."/>
            <person name="Kaster A.-K."/>
            <person name="Ovreas L."/>
            <person name="Rohde M."/>
            <person name="Galperin M.Y."/>
            <person name="Jogler C."/>
        </authorList>
    </citation>
    <scope>NUCLEOTIDE SEQUENCE [LARGE SCALE GENOMIC DNA]</scope>
    <source>
        <strain evidence="7 8">Mal48</strain>
    </source>
</reference>
<evidence type="ECO:0000256" key="4">
    <source>
        <dbReference type="ARBA" id="ARBA00022989"/>
    </source>
</evidence>
<dbReference type="InterPro" id="IPR006214">
    <property type="entry name" value="Bax_inhibitor_1-related"/>
</dbReference>
<gene>
    <name evidence="7" type="primary">yccA</name>
    <name evidence="7" type="ORF">Mal48_39380</name>
</gene>